<organism evidence="5 6">
    <name type="scientific">Novosphingobium kunmingense</name>
    <dbReference type="NCBI Taxonomy" id="1211806"/>
    <lineage>
        <taxon>Bacteria</taxon>
        <taxon>Pseudomonadati</taxon>
        <taxon>Pseudomonadota</taxon>
        <taxon>Alphaproteobacteria</taxon>
        <taxon>Sphingomonadales</taxon>
        <taxon>Sphingomonadaceae</taxon>
        <taxon>Novosphingobium</taxon>
    </lineage>
</organism>
<dbReference type="InterPro" id="IPR011528">
    <property type="entry name" value="NERD"/>
</dbReference>
<dbReference type="GO" id="GO:0043138">
    <property type="term" value="F:3'-5' DNA helicase activity"/>
    <property type="evidence" value="ECO:0007669"/>
    <property type="project" value="TreeGrafter"/>
</dbReference>
<evidence type="ECO:0000256" key="1">
    <source>
        <dbReference type="ARBA" id="ARBA00034923"/>
    </source>
</evidence>
<evidence type="ECO:0000313" key="5">
    <source>
        <dbReference type="EMBL" id="PKB14309.1"/>
    </source>
</evidence>
<dbReference type="RefSeq" id="WP_198519262.1">
    <property type="nucleotide sequence ID" value="NZ_PHUF01000005.1"/>
</dbReference>
<dbReference type="SUPFAM" id="SSF52540">
    <property type="entry name" value="P-loop containing nucleoside triphosphate hydrolases"/>
    <property type="match status" value="1"/>
</dbReference>
<dbReference type="AlphaFoldDB" id="A0A2N0H5T8"/>
<sequence>MAQFIPSIDPETMEFGSEADFARAMQLQLGEGFLVMHSLPWVFPARDDIDAPSREGEADFLVLHRQFGLLIIEVKGGEITLKGRTWYRHVKAGLKEIKDPVRQARRSLWALKKRIELVCGKAVADQTIISVAVAFPHCLFKDNPPADLPADAIMTMDDLAQVEAAILRAYKAGGGGKRELSVEQFDAVRRALAPEFRVYEPLRVSVDAAGETLARLTRQQLQVLRGFDANPRAIIEGVAGSGKTLLAMQRARSLATTHNAVLFTCFNAELAKWIREEMAADLAENGGKITVQNFHRLASDLCKTAEVDFTVNQQDSARWWDEKAPDLLAEAALDLYGGEPPFDAMVVDEAQDFSPSWWDALEYLCNRKSAVWAFLDKAQSLRRDPVDPPLDGAFRLALDINCRNTRRIVACANAATDVASEPFELAPLGRPPKLIVPQTPIAISGLLQQEVRSLLKDHRLEPRQIAILGPASKAKGPLATVSAINRVPLIDDASQWRDGKGILFSTARSFKGLEADVVILCDFSGLGSLFTVSDLYVALTRARSHLVIVAHDRAAKETLDVALAAAIATGADE</sequence>
<proteinExistence type="predicted"/>
<protein>
    <recommendedName>
        <fullName evidence="1">DNA 3'-5' helicase II</fullName>
    </recommendedName>
</protein>
<evidence type="ECO:0000259" key="2">
    <source>
        <dbReference type="Pfam" id="PF08378"/>
    </source>
</evidence>
<dbReference type="GO" id="GO:0005829">
    <property type="term" value="C:cytosol"/>
    <property type="evidence" value="ECO:0007669"/>
    <property type="project" value="TreeGrafter"/>
</dbReference>
<evidence type="ECO:0000313" key="6">
    <source>
        <dbReference type="Proteomes" id="UP000232587"/>
    </source>
</evidence>
<dbReference type="Pfam" id="PF13538">
    <property type="entry name" value="UvrD_C_2"/>
    <property type="match status" value="1"/>
</dbReference>
<feature type="domain" description="UvrD-like helicase C-terminal" evidence="4">
    <location>
        <begin position="504"/>
        <end position="549"/>
    </location>
</feature>
<evidence type="ECO:0000259" key="3">
    <source>
        <dbReference type="Pfam" id="PF09848"/>
    </source>
</evidence>
<keyword evidence="6" id="KW-1185">Reference proteome</keyword>
<dbReference type="GO" id="GO:0000725">
    <property type="term" value="P:recombinational repair"/>
    <property type="evidence" value="ECO:0007669"/>
    <property type="project" value="TreeGrafter"/>
</dbReference>
<reference evidence="5 6" key="1">
    <citation type="submission" date="2017-11" db="EMBL/GenBank/DDBJ databases">
        <title>Genomic Encyclopedia of Type Strains, Phase III (KMG-III): the genomes of soil and plant-associated and newly described type strains.</title>
        <authorList>
            <person name="Whitman W."/>
        </authorList>
    </citation>
    <scope>NUCLEOTIDE SEQUENCE [LARGE SCALE GENOMIC DNA]</scope>
    <source>
        <strain evidence="5 6">CGMCC 1.12274</strain>
    </source>
</reference>
<dbReference type="InterPro" id="IPR027417">
    <property type="entry name" value="P-loop_NTPase"/>
</dbReference>
<dbReference type="EMBL" id="PHUF01000005">
    <property type="protein sequence ID" value="PKB14309.1"/>
    <property type="molecule type" value="Genomic_DNA"/>
</dbReference>
<dbReference type="Gene3D" id="3.40.50.300">
    <property type="entry name" value="P-loop containing nucleotide triphosphate hydrolases"/>
    <property type="match status" value="2"/>
</dbReference>
<accession>A0A2N0H5T8</accession>
<dbReference type="Pfam" id="PF08378">
    <property type="entry name" value="NERD"/>
    <property type="match status" value="1"/>
</dbReference>
<dbReference type="InterPro" id="IPR000212">
    <property type="entry name" value="DNA_helicase_UvrD/REP"/>
</dbReference>
<evidence type="ECO:0000259" key="4">
    <source>
        <dbReference type="Pfam" id="PF13538"/>
    </source>
</evidence>
<dbReference type="GO" id="GO:0003677">
    <property type="term" value="F:DNA binding"/>
    <property type="evidence" value="ECO:0007669"/>
    <property type="project" value="InterPro"/>
</dbReference>
<dbReference type="Proteomes" id="UP000232587">
    <property type="component" value="Unassembled WGS sequence"/>
</dbReference>
<dbReference type="Pfam" id="PF09848">
    <property type="entry name" value="SLFN-g3_helicase"/>
    <property type="match status" value="1"/>
</dbReference>
<dbReference type="InterPro" id="IPR018647">
    <property type="entry name" value="SLFN_3-like_DNA/RNA_helicase"/>
</dbReference>
<dbReference type="InterPro" id="IPR027785">
    <property type="entry name" value="UvrD-like_helicase_C"/>
</dbReference>
<gene>
    <name evidence="5" type="ORF">B0I00_2941</name>
</gene>
<dbReference type="GO" id="GO:0005524">
    <property type="term" value="F:ATP binding"/>
    <property type="evidence" value="ECO:0007669"/>
    <property type="project" value="InterPro"/>
</dbReference>
<dbReference type="PANTHER" id="PTHR11070:SF2">
    <property type="entry name" value="ATP-DEPENDENT DNA HELICASE SRS2"/>
    <property type="match status" value="1"/>
</dbReference>
<feature type="domain" description="Schlafen group 3-like DNA/RNA helicase" evidence="3">
    <location>
        <begin position="234"/>
        <end position="384"/>
    </location>
</feature>
<name>A0A2N0H5T8_9SPHN</name>
<comment type="caution">
    <text evidence="5">The sequence shown here is derived from an EMBL/GenBank/DDBJ whole genome shotgun (WGS) entry which is preliminary data.</text>
</comment>
<feature type="domain" description="NERD" evidence="2">
    <location>
        <begin position="18"/>
        <end position="133"/>
    </location>
</feature>
<dbReference type="PANTHER" id="PTHR11070">
    <property type="entry name" value="UVRD / RECB / PCRA DNA HELICASE FAMILY MEMBER"/>
    <property type="match status" value="1"/>
</dbReference>